<protein>
    <submittedName>
        <fullName evidence="1">Uncharacterized protein</fullName>
    </submittedName>
</protein>
<gene>
    <name evidence="1" type="ORF">SYK_11090</name>
</gene>
<reference evidence="1 2" key="1">
    <citation type="submission" date="2022-08" db="EMBL/GenBank/DDBJ databases">
        <title>Genome Sequence of the sulphate-reducing bacterium, Pseudodesulfovibrio sp. SYK.</title>
        <authorList>
            <person name="Kondo R."/>
            <person name="Kataoka T."/>
        </authorList>
    </citation>
    <scope>NUCLEOTIDE SEQUENCE [LARGE SCALE GENOMIC DNA]</scope>
    <source>
        <strain evidence="1 2">SYK</strain>
    </source>
</reference>
<keyword evidence="2" id="KW-1185">Reference proteome</keyword>
<dbReference type="EMBL" id="AP026709">
    <property type="protein sequence ID" value="BDQ36749.1"/>
    <property type="molecule type" value="Genomic_DNA"/>
</dbReference>
<evidence type="ECO:0000313" key="2">
    <source>
        <dbReference type="Proteomes" id="UP001317742"/>
    </source>
</evidence>
<proteinExistence type="predicted"/>
<organism evidence="1 2">
    <name type="scientific">Pseudodesulfovibrio nedwellii</name>
    <dbReference type="NCBI Taxonomy" id="2973072"/>
    <lineage>
        <taxon>Bacteria</taxon>
        <taxon>Pseudomonadati</taxon>
        <taxon>Thermodesulfobacteriota</taxon>
        <taxon>Desulfovibrionia</taxon>
        <taxon>Desulfovibrionales</taxon>
        <taxon>Desulfovibrionaceae</taxon>
    </lineage>
</organism>
<accession>A0ABN6S1C1</accession>
<sequence length="261" mass="29054">MRVEIKTVRPNCIDNNSGIFSQSFVRFDGDWNLDELEQAVSDRGLATLTFNDSEMFRDHAKVVAMCENMRIREIKILWSANLDRVPTDGLLKAMRLAGCQQVDMMLDSDDAVEGLFWARRYGFDVRVRNVNGTPYIAEKISYTVGEREAIAERLSGLHAAQFDLAVAYYGARRYSDVMLPLGKAMTLGFPVNELCLNLLACLSAAKHYPDQAAGLLVQAGYGCPHPVVFRNRALLKSWLESGGDIKGIRLELEAAGSTLII</sequence>
<name>A0ABN6S1C1_9BACT</name>
<dbReference type="Proteomes" id="UP001317742">
    <property type="component" value="Chromosome"/>
</dbReference>
<evidence type="ECO:0000313" key="1">
    <source>
        <dbReference type="EMBL" id="BDQ36749.1"/>
    </source>
</evidence>